<dbReference type="AlphaFoldDB" id="A0A2S9YUW5"/>
<feature type="region of interest" description="Disordered" evidence="1">
    <location>
        <begin position="50"/>
        <end position="90"/>
    </location>
</feature>
<dbReference type="Gene3D" id="1.10.620.20">
    <property type="entry name" value="Ribonucleotide Reductase, subunit A"/>
    <property type="match status" value="1"/>
</dbReference>
<name>A0A2S9YUW5_9BACT</name>
<sequence>MQFHENDTLPRMRDTDLLRHRLWVQIGLPLATVALLSACDEPAKVKPVKVETANTGATPEPTKQPDDAAKKAPAVARTTTDSASPGYVPPARIQDIPEGEFDYFGPARDPFTEHEEEDGCPAGDWCGTPENARKFAIEHMPEQLGCPSKIIAQPQVTNSLNKKDKQWDGLSFHPMMQGRLMTSVTTEKREAGQKDICCYHWFEYCSGRPLLDGDDMIVAELREGSSWSCDPAKVAAPDDRPDSAIDPSVRARLAQLWVDDALMEHAAIAAFERATLELMAMAAPPSLLGEVQAAASDEVEHAMHCFGLAARFSGLDREPGPLASLEPRVRGLAALADHDPDSAEVGADWIRLAIDTFVEGCVGETIATLVARRAQRHCQDPATLALLEQIVEDEGRHAGLAWQTIQWITEASGKHSDVVLEALEHQAHAMAEEAERACEQLPPADPHAAALGRYGRCDRRTELLARRDAWSQLILPTLAAIAQTDTSEQGPEAWT</sequence>
<accession>A0A2S9YUW5</accession>
<evidence type="ECO:0000256" key="1">
    <source>
        <dbReference type="SAM" id="MobiDB-lite"/>
    </source>
</evidence>
<reference evidence="2 3" key="1">
    <citation type="submission" date="2018-03" db="EMBL/GenBank/DDBJ databases">
        <title>Draft Genome Sequences of the Obligatory Marine Myxobacteria Enhygromyxa salina SWB007.</title>
        <authorList>
            <person name="Poehlein A."/>
            <person name="Moghaddam J.A."/>
            <person name="Harms H."/>
            <person name="Alanjari M."/>
            <person name="Koenig G.M."/>
            <person name="Daniel R."/>
            <person name="Schaeberle T.F."/>
        </authorList>
    </citation>
    <scope>NUCLEOTIDE SEQUENCE [LARGE SCALE GENOMIC DNA]</scope>
    <source>
        <strain evidence="2 3">SWB007</strain>
    </source>
</reference>
<proteinExistence type="predicted"/>
<dbReference type="EMBL" id="PVNL01000034">
    <property type="protein sequence ID" value="PRQ08888.1"/>
    <property type="molecule type" value="Genomic_DNA"/>
</dbReference>
<evidence type="ECO:0000313" key="2">
    <source>
        <dbReference type="EMBL" id="PRQ08888.1"/>
    </source>
</evidence>
<dbReference type="Proteomes" id="UP000238823">
    <property type="component" value="Unassembled WGS sequence"/>
</dbReference>
<protein>
    <submittedName>
        <fullName evidence="2">Uncharacterized protein</fullName>
    </submittedName>
</protein>
<organism evidence="2 3">
    <name type="scientific">Enhygromyxa salina</name>
    <dbReference type="NCBI Taxonomy" id="215803"/>
    <lineage>
        <taxon>Bacteria</taxon>
        <taxon>Pseudomonadati</taxon>
        <taxon>Myxococcota</taxon>
        <taxon>Polyangia</taxon>
        <taxon>Nannocystales</taxon>
        <taxon>Nannocystaceae</taxon>
        <taxon>Enhygromyxa</taxon>
    </lineage>
</organism>
<gene>
    <name evidence="2" type="ORF">ENSA7_13780</name>
</gene>
<evidence type="ECO:0000313" key="3">
    <source>
        <dbReference type="Proteomes" id="UP000238823"/>
    </source>
</evidence>
<dbReference type="GO" id="GO:0016491">
    <property type="term" value="F:oxidoreductase activity"/>
    <property type="evidence" value="ECO:0007669"/>
    <property type="project" value="InterPro"/>
</dbReference>
<dbReference type="InterPro" id="IPR012348">
    <property type="entry name" value="RNR-like"/>
</dbReference>
<dbReference type="CDD" id="cd00657">
    <property type="entry name" value="Ferritin_like"/>
    <property type="match status" value="1"/>
</dbReference>
<dbReference type="InterPro" id="IPR009078">
    <property type="entry name" value="Ferritin-like_SF"/>
</dbReference>
<comment type="caution">
    <text evidence="2">The sequence shown here is derived from an EMBL/GenBank/DDBJ whole genome shotgun (WGS) entry which is preliminary data.</text>
</comment>
<dbReference type="SUPFAM" id="SSF47240">
    <property type="entry name" value="Ferritin-like"/>
    <property type="match status" value="1"/>
</dbReference>